<feature type="region of interest" description="Disordered" evidence="1">
    <location>
        <begin position="34"/>
        <end position="66"/>
    </location>
</feature>
<evidence type="ECO:0000256" key="1">
    <source>
        <dbReference type="SAM" id="MobiDB-lite"/>
    </source>
</evidence>
<organism evidence="2 3">
    <name type="scientific">Crenichthys baileyi</name>
    <name type="common">White River springfish</name>
    <dbReference type="NCBI Taxonomy" id="28760"/>
    <lineage>
        <taxon>Eukaryota</taxon>
        <taxon>Metazoa</taxon>
        <taxon>Chordata</taxon>
        <taxon>Craniata</taxon>
        <taxon>Vertebrata</taxon>
        <taxon>Euteleostomi</taxon>
        <taxon>Actinopterygii</taxon>
        <taxon>Neopterygii</taxon>
        <taxon>Teleostei</taxon>
        <taxon>Neoteleostei</taxon>
        <taxon>Acanthomorphata</taxon>
        <taxon>Ovalentaria</taxon>
        <taxon>Atherinomorphae</taxon>
        <taxon>Cyprinodontiformes</taxon>
        <taxon>Goodeidae</taxon>
        <taxon>Crenichthys</taxon>
    </lineage>
</organism>
<feature type="non-terminal residue" evidence="2">
    <location>
        <position position="66"/>
    </location>
</feature>
<gene>
    <name evidence="2" type="ORF">CRENBAI_012843</name>
</gene>
<comment type="caution">
    <text evidence="2">The sequence shown here is derived from an EMBL/GenBank/DDBJ whole genome shotgun (WGS) entry which is preliminary data.</text>
</comment>
<proteinExistence type="predicted"/>
<dbReference type="AlphaFoldDB" id="A0AAV9S0Q3"/>
<evidence type="ECO:0000313" key="3">
    <source>
        <dbReference type="Proteomes" id="UP001311232"/>
    </source>
</evidence>
<reference evidence="2 3" key="1">
    <citation type="submission" date="2021-06" db="EMBL/GenBank/DDBJ databases">
        <authorList>
            <person name="Palmer J.M."/>
        </authorList>
    </citation>
    <scope>NUCLEOTIDE SEQUENCE [LARGE SCALE GENOMIC DNA]</scope>
    <source>
        <strain evidence="2 3">MEX-2019</strain>
        <tissue evidence="2">Muscle</tissue>
    </source>
</reference>
<feature type="compositionally biased region" description="Basic and acidic residues" evidence="1">
    <location>
        <begin position="37"/>
        <end position="47"/>
    </location>
</feature>
<keyword evidence="3" id="KW-1185">Reference proteome</keyword>
<dbReference type="Proteomes" id="UP001311232">
    <property type="component" value="Unassembled WGS sequence"/>
</dbReference>
<dbReference type="EMBL" id="JAHHUM010001112">
    <property type="protein sequence ID" value="KAK5614803.1"/>
    <property type="molecule type" value="Genomic_DNA"/>
</dbReference>
<protein>
    <submittedName>
        <fullName evidence="2">Uncharacterized protein</fullName>
    </submittedName>
</protein>
<accession>A0AAV9S0Q3</accession>
<sequence>MEILGQQILTQSYNITNKRIQSEAAQLIGPNFTAQMDPKHVKPEHSESSSVMRNPPTHMLLHDGAS</sequence>
<evidence type="ECO:0000313" key="2">
    <source>
        <dbReference type="EMBL" id="KAK5614803.1"/>
    </source>
</evidence>
<name>A0AAV9S0Q3_9TELE</name>